<reference evidence="1" key="1">
    <citation type="submission" date="2020-10" db="EMBL/GenBank/DDBJ databases">
        <title>Sequencing the genomes of 1000 actinobacteria strains.</title>
        <authorList>
            <person name="Klenk H.-P."/>
        </authorList>
    </citation>
    <scope>NUCLEOTIDE SEQUENCE</scope>
    <source>
        <strain evidence="1">DSM 46832</strain>
    </source>
</reference>
<name>A0A927R4U0_9ACTN</name>
<dbReference type="RefSeq" id="WP_192765508.1">
    <property type="nucleotide sequence ID" value="NZ_JADBEB010000001.1"/>
</dbReference>
<keyword evidence="2" id="KW-1185">Reference proteome</keyword>
<evidence type="ECO:0000313" key="1">
    <source>
        <dbReference type="EMBL" id="MBE1485296.1"/>
    </source>
</evidence>
<sequence length="77" mass="8484">MTGYDAGDTVTVQAFTRGGPAPRQRLRLTMGAREIHRGYLELVGVQVDTDGTELGRIRRWVRTDQVEPVPQGTDSTA</sequence>
<dbReference type="AlphaFoldDB" id="A0A927R4U0"/>
<organism evidence="1 2">
    <name type="scientific">Plantactinospora soyae</name>
    <dbReference type="NCBI Taxonomy" id="1544732"/>
    <lineage>
        <taxon>Bacteria</taxon>
        <taxon>Bacillati</taxon>
        <taxon>Actinomycetota</taxon>
        <taxon>Actinomycetes</taxon>
        <taxon>Micromonosporales</taxon>
        <taxon>Micromonosporaceae</taxon>
        <taxon>Plantactinospora</taxon>
    </lineage>
</organism>
<dbReference type="EMBL" id="JADBEB010000001">
    <property type="protein sequence ID" value="MBE1485296.1"/>
    <property type="molecule type" value="Genomic_DNA"/>
</dbReference>
<dbReference type="Proteomes" id="UP000649753">
    <property type="component" value="Unassembled WGS sequence"/>
</dbReference>
<protein>
    <submittedName>
        <fullName evidence="1">Uncharacterized protein</fullName>
    </submittedName>
</protein>
<proteinExistence type="predicted"/>
<accession>A0A927R4U0</accession>
<gene>
    <name evidence="1" type="ORF">H4W31_000934</name>
</gene>
<comment type="caution">
    <text evidence="1">The sequence shown here is derived from an EMBL/GenBank/DDBJ whole genome shotgun (WGS) entry which is preliminary data.</text>
</comment>
<evidence type="ECO:0000313" key="2">
    <source>
        <dbReference type="Proteomes" id="UP000649753"/>
    </source>
</evidence>